<evidence type="ECO:0000313" key="2">
    <source>
        <dbReference type="EMBL" id="PON77881.1"/>
    </source>
</evidence>
<keyword evidence="3" id="KW-1185">Reference proteome</keyword>
<dbReference type="Proteomes" id="UP000237105">
    <property type="component" value="Unassembled WGS sequence"/>
</dbReference>
<comment type="caution">
    <text evidence="2">The sequence shown here is derived from an EMBL/GenBank/DDBJ whole genome shotgun (WGS) entry which is preliminary data.</text>
</comment>
<dbReference type="EMBL" id="JXTB01000011">
    <property type="protein sequence ID" value="PON77881.1"/>
    <property type="molecule type" value="Genomic_DNA"/>
</dbReference>
<feature type="compositionally biased region" description="Polar residues" evidence="1">
    <location>
        <begin position="174"/>
        <end position="188"/>
    </location>
</feature>
<dbReference type="AlphaFoldDB" id="A0A2P5DX71"/>
<feature type="region of interest" description="Disordered" evidence="1">
    <location>
        <begin position="174"/>
        <end position="202"/>
    </location>
</feature>
<sequence length="281" mass="30499">MKSVVHSVHEGVELLSLTWGCQWEDRLGMRVKVPGKGTKILPTVQAHDLEGFLLGTRVCPAQYISLQDGEGTSNAANSSFGTMATPAQRLNLEYVSWIRTNQALMSWLLASNTKAMLRHVVRCTSQVLSDEELLLYILGGLGSEYDPHQSVSSIDLGSALANFAKKKSAKPANGYSSAAHANSSQNKQVYGRGFRGSRRGRERCGRGGFRSVSTVDNDFQGKLKDRLYQIELAPTVRGNDLIKKELNIVSSLHSNFGAAASLSSSVSNLHSFFASNESSSS</sequence>
<protein>
    <submittedName>
        <fullName evidence="2">Uncharacterized protein</fullName>
    </submittedName>
</protein>
<evidence type="ECO:0000256" key="1">
    <source>
        <dbReference type="SAM" id="MobiDB-lite"/>
    </source>
</evidence>
<gene>
    <name evidence="2" type="ORF">PanWU01x14_022350</name>
</gene>
<evidence type="ECO:0000313" key="3">
    <source>
        <dbReference type="Proteomes" id="UP000237105"/>
    </source>
</evidence>
<proteinExistence type="predicted"/>
<dbReference type="OrthoDB" id="1194575at2759"/>
<dbReference type="PANTHER" id="PTHR47481:SF31">
    <property type="entry name" value="OS01G0873500 PROTEIN"/>
    <property type="match status" value="1"/>
</dbReference>
<dbReference type="PANTHER" id="PTHR47481">
    <property type="match status" value="1"/>
</dbReference>
<organism evidence="2 3">
    <name type="scientific">Parasponia andersonii</name>
    <name type="common">Sponia andersonii</name>
    <dbReference type="NCBI Taxonomy" id="3476"/>
    <lineage>
        <taxon>Eukaryota</taxon>
        <taxon>Viridiplantae</taxon>
        <taxon>Streptophyta</taxon>
        <taxon>Embryophyta</taxon>
        <taxon>Tracheophyta</taxon>
        <taxon>Spermatophyta</taxon>
        <taxon>Magnoliopsida</taxon>
        <taxon>eudicotyledons</taxon>
        <taxon>Gunneridae</taxon>
        <taxon>Pentapetalae</taxon>
        <taxon>rosids</taxon>
        <taxon>fabids</taxon>
        <taxon>Rosales</taxon>
        <taxon>Cannabaceae</taxon>
        <taxon>Parasponia</taxon>
    </lineage>
</organism>
<accession>A0A2P5DX71</accession>
<reference evidence="3" key="1">
    <citation type="submission" date="2016-06" db="EMBL/GenBank/DDBJ databases">
        <title>Parallel loss of symbiosis genes in relatives of nitrogen-fixing non-legume Parasponia.</title>
        <authorList>
            <person name="Van Velzen R."/>
            <person name="Holmer R."/>
            <person name="Bu F."/>
            <person name="Rutten L."/>
            <person name="Van Zeijl A."/>
            <person name="Liu W."/>
            <person name="Santuari L."/>
            <person name="Cao Q."/>
            <person name="Sharma T."/>
            <person name="Shen D."/>
            <person name="Roswanjaya Y."/>
            <person name="Wardhani T."/>
            <person name="Kalhor M.S."/>
            <person name="Jansen J."/>
            <person name="Van den Hoogen J."/>
            <person name="Gungor B."/>
            <person name="Hartog M."/>
            <person name="Hontelez J."/>
            <person name="Verver J."/>
            <person name="Yang W.-C."/>
            <person name="Schijlen E."/>
            <person name="Repin R."/>
            <person name="Schilthuizen M."/>
            <person name="Schranz E."/>
            <person name="Heidstra R."/>
            <person name="Miyata K."/>
            <person name="Fedorova E."/>
            <person name="Kohlen W."/>
            <person name="Bisseling T."/>
            <person name="Smit S."/>
            <person name="Geurts R."/>
        </authorList>
    </citation>
    <scope>NUCLEOTIDE SEQUENCE [LARGE SCALE GENOMIC DNA]</scope>
    <source>
        <strain evidence="3">cv. WU1-14</strain>
    </source>
</reference>
<name>A0A2P5DX71_PARAD</name>
<feature type="non-terminal residue" evidence="2">
    <location>
        <position position="281"/>
    </location>
</feature>